<accession>A0A345XYC3</accession>
<organism evidence="2 3">
    <name type="scientific">Streptomyces armeniacus</name>
    <dbReference type="NCBI Taxonomy" id="83291"/>
    <lineage>
        <taxon>Bacteria</taxon>
        <taxon>Bacillati</taxon>
        <taxon>Actinomycetota</taxon>
        <taxon>Actinomycetes</taxon>
        <taxon>Kitasatosporales</taxon>
        <taxon>Streptomycetaceae</taxon>
        <taxon>Streptomyces</taxon>
    </lineage>
</organism>
<evidence type="ECO:0000313" key="2">
    <source>
        <dbReference type="EMBL" id="AXK36639.1"/>
    </source>
</evidence>
<evidence type="ECO:0000256" key="1">
    <source>
        <dbReference type="SAM" id="MobiDB-lite"/>
    </source>
</evidence>
<dbReference type="RefSeq" id="WP_208883693.1">
    <property type="nucleotide sequence ID" value="NZ_CP031320.1"/>
</dbReference>
<sequence length="219" mass="23623">MVPDDRTRGVIRLGGTGSPSGDRMEAPGAPPGAQTGRGALQAHLNWPPDAGVDLDLGCLAEYADGSVTAVQPLGETFGSLTSWPYVVLDQDDRTGEEPDGQTLRVNLAHLREFRRLLFYVTIYEGAPDFRRLRAALTVSAPSSGSRTIALDDSPGGATACAVAMARVEAGELSVEREMRWFTPSPMVSDQEQLDRAYEFGIEWVPATKRPRPGREAPRG</sequence>
<dbReference type="Proteomes" id="UP000254425">
    <property type="component" value="Chromosome"/>
</dbReference>
<name>A0A345XYC3_9ACTN</name>
<dbReference type="Gene3D" id="2.60.60.30">
    <property type="entry name" value="sav2460 like domains"/>
    <property type="match status" value="1"/>
</dbReference>
<proteinExistence type="predicted"/>
<keyword evidence="3" id="KW-1185">Reference proteome</keyword>
<dbReference type="EMBL" id="CP031320">
    <property type="protein sequence ID" value="AXK36639.1"/>
    <property type="molecule type" value="Genomic_DNA"/>
</dbReference>
<protein>
    <submittedName>
        <fullName evidence="2">Tellurium resistance protein</fullName>
    </submittedName>
</protein>
<evidence type="ECO:0000313" key="3">
    <source>
        <dbReference type="Proteomes" id="UP000254425"/>
    </source>
</evidence>
<dbReference type="AlphaFoldDB" id="A0A345XYC3"/>
<dbReference type="CDD" id="cd06974">
    <property type="entry name" value="TerD_like"/>
    <property type="match status" value="1"/>
</dbReference>
<feature type="region of interest" description="Disordered" evidence="1">
    <location>
        <begin position="1"/>
        <end position="37"/>
    </location>
</feature>
<dbReference type="KEGG" id="sarm:DVA86_32805"/>
<dbReference type="InterPro" id="IPR003325">
    <property type="entry name" value="TerD"/>
</dbReference>
<gene>
    <name evidence="2" type="ORF">DVA86_32805</name>
</gene>
<reference evidence="2 3" key="1">
    <citation type="submission" date="2018-07" db="EMBL/GenBank/DDBJ databases">
        <title>Draft genome of the type strain Streptomyces armeniacus ATCC 15676.</title>
        <authorList>
            <person name="Labana P."/>
            <person name="Gosse J.T."/>
            <person name="Boddy C.N."/>
        </authorList>
    </citation>
    <scope>NUCLEOTIDE SEQUENCE [LARGE SCALE GENOMIC DNA]</scope>
    <source>
        <strain evidence="2 3">ATCC 15676</strain>
    </source>
</reference>